<dbReference type="EMBL" id="FNQC01000040">
    <property type="protein sequence ID" value="SDZ59156.1"/>
    <property type="molecule type" value="Genomic_DNA"/>
</dbReference>
<reference evidence="2 3" key="1">
    <citation type="submission" date="2016-10" db="EMBL/GenBank/DDBJ databases">
        <authorList>
            <person name="Varghese N."/>
            <person name="Submissions S."/>
        </authorList>
    </citation>
    <scope>NUCLEOTIDE SEQUENCE [LARGE SCALE GENOMIC DNA]</scope>
    <source>
        <strain evidence="2 3">DSM 17997</strain>
    </source>
</reference>
<evidence type="ECO:0000313" key="2">
    <source>
        <dbReference type="EMBL" id="SDZ59156.1"/>
    </source>
</evidence>
<gene>
    <name evidence="2" type="ORF">SAMN05444412_1403</name>
</gene>
<evidence type="ECO:0000313" key="3">
    <source>
        <dbReference type="Proteomes" id="UP000199663"/>
    </source>
</evidence>
<accession>A0A1H3U9S0</accession>
<organism evidence="2 3">
    <name type="scientific">Rhodonellum ikkaensis</name>
    <dbReference type="NCBI Taxonomy" id="336829"/>
    <lineage>
        <taxon>Bacteria</taxon>
        <taxon>Pseudomonadati</taxon>
        <taxon>Bacteroidota</taxon>
        <taxon>Cytophagia</taxon>
        <taxon>Cytophagales</taxon>
        <taxon>Cytophagaceae</taxon>
        <taxon>Rhodonellum</taxon>
    </lineage>
</organism>
<proteinExistence type="predicted"/>
<feature type="compositionally biased region" description="Basic and acidic residues" evidence="1">
    <location>
        <begin position="24"/>
        <end position="50"/>
    </location>
</feature>
<evidence type="ECO:0000256" key="1">
    <source>
        <dbReference type="SAM" id="MobiDB-lite"/>
    </source>
</evidence>
<dbReference type="Proteomes" id="UP000199663">
    <property type="component" value="Unassembled WGS sequence"/>
</dbReference>
<name>A0A1H3U9S0_9BACT</name>
<keyword evidence="3" id="KW-1185">Reference proteome</keyword>
<protein>
    <submittedName>
        <fullName evidence="2">Uncharacterized protein</fullName>
    </submittedName>
</protein>
<feature type="region of interest" description="Disordered" evidence="1">
    <location>
        <begin position="16"/>
        <end position="58"/>
    </location>
</feature>
<comment type="caution">
    <text evidence="2">The sequence shown here is derived from an EMBL/GenBank/DDBJ whole genome shotgun (WGS) entry which is preliminary data.</text>
</comment>
<sequence>MVVWLRVSFLCLLRKGMEGGEGTGDGRRETENEDGRRKLEEGRKTGDGRPKMTMPEIH</sequence>